<dbReference type="EMBL" id="CP001185">
    <property type="protein sequence ID" value="ACJ75592.1"/>
    <property type="molecule type" value="Genomic_DNA"/>
</dbReference>
<organism evidence="1 2">
    <name type="scientific">Thermosipho africanus (strain TCF52B)</name>
    <dbReference type="NCBI Taxonomy" id="484019"/>
    <lineage>
        <taxon>Bacteria</taxon>
        <taxon>Thermotogati</taxon>
        <taxon>Thermotogota</taxon>
        <taxon>Thermotogae</taxon>
        <taxon>Thermotogales</taxon>
        <taxon>Fervidobacteriaceae</taxon>
        <taxon>Thermosipho</taxon>
    </lineage>
</organism>
<protein>
    <submittedName>
        <fullName evidence="1">Lipoprotein, putative</fullName>
    </submittedName>
</protein>
<gene>
    <name evidence="1" type="ordered locus">THA_1140</name>
</gene>
<dbReference type="KEGG" id="taf:THA_1140"/>
<dbReference type="STRING" id="484019.THA_1140"/>
<dbReference type="AlphaFoldDB" id="B7IHM8"/>
<accession>B7IHM8</accession>
<dbReference type="PROSITE" id="PS51257">
    <property type="entry name" value="PROKAR_LIPOPROTEIN"/>
    <property type="match status" value="1"/>
</dbReference>
<evidence type="ECO:0000313" key="1">
    <source>
        <dbReference type="EMBL" id="ACJ75592.1"/>
    </source>
</evidence>
<dbReference type="RefSeq" id="WP_012580028.1">
    <property type="nucleotide sequence ID" value="NC_011653.1"/>
</dbReference>
<name>B7IHM8_THEAB</name>
<sequence length="330" mass="36947">MKRIKFVFLVFLVIFILFSCGINVPKKLPETIKVKYKNHVEIPLTTLHYELNNFTTSMVESLENSGFKITSETPITVSTENTFEISPKIETPIEGISGDATFNVFDKTTILNFSIISDSSPLEMLSFDNVEFKIYFESTTTNLDSTLTFYLNDSKIILTKNSSEANLSATLKNALENKKNLEASATIYVKGTPGDNDEFGIKYFVKIPLSGTVKTDYRIISQEVDLTSVATILENIESAYIVFKEWKNQTGLSKIGFKLGNLSSFIDDSNTKISITKQDFADITKQKTLLEIFIPKDSSIQINSSSYIDASSYLSLDLNLENVEFTLGGE</sequence>
<dbReference type="OrthoDB" id="38668at2"/>
<keyword evidence="1" id="KW-0449">Lipoprotein</keyword>
<dbReference type="Proteomes" id="UP000002453">
    <property type="component" value="Chromosome"/>
</dbReference>
<proteinExistence type="predicted"/>
<dbReference type="HOGENOM" id="CLU_841815_0_0_0"/>
<reference evidence="1 2" key="1">
    <citation type="journal article" date="2009" name="J. Bacteriol.">
        <title>The genome of Thermosipho africanus TCF52B: lateral genetic connections to the Firmicutes and Archaea.</title>
        <authorList>
            <person name="Nesboe C.L."/>
            <person name="Bapteste E."/>
            <person name="Curtis B."/>
            <person name="Dahle H."/>
            <person name="Lopez P."/>
            <person name="Macleod D."/>
            <person name="Dlutek M."/>
            <person name="Bowman S."/>
            <person name="Zhaxybayeva O."/>
            <person name="Birkeland N.-K."/>
            <person name="Doolittle W.F."/>
        </authorList>
    </citation>
    <scope>NUCLEOTIDE SEQUENCE [LARGE SCALE GENOMIC DNA]</scope>
    <source>
        <strain evidence="1 2">TCF52B</strain>
    </source>
</reference>
<evidence type="ECO:0000313" key="2">
    <source>
        <dbReference type="Proteomes" id="UP000002453"/>
    </source>
</evidence>
<keyword evidence="2" id="KW-1185">Reference proteome</keyword>